<reference evidence="1 2" key="1">
    <citation type="submission" date="2016-10" db="EMBL/GenBank/DDBJ databases">
        <authorList>
            <person name="de Groot N.N."/>
        </authorList>
    </citation>
    <scope>NUCLEOTIDE SEQUENCE [LARGE SCALE GENOMIC DNA]</scope>
    <source>
        <strain evidence="1 2">BS3655</strain>
    </source>
</reference>
<proteinExistence type="predicted"/>
<dbReference type="Proteomes" id="UP000183114">
    <property type="component" value="Unassembled WGS sequence"/>
</dbReference>
<evidence type="ECO:0000313" key="1">
    <source>
        <dbReference type="EMBL" id="SED28137.1"/>
    </source>
</evidence>
<dbReference type="AlphaFoldDB" id="A0A1H4ZDU1"/>
<accession>A0A1H4ZDU1</accession>
<name>A0A1H4ZDU1_9PSED</name>
<sequence>MWSYTELNISFATHRALSKATMALHWSVGEVTAGRFLKSFETMKHCVLK</sequence>
<dbReference type="EMBL" id="FNTF01000002">
    <property type="protein sequence ID" value="SED28137.1"/>
    <property type="molecule type" value="Genomic_DNA"/>
</dbReference>
<evidence type="ECO:0000313" key="2">
    <source>
        <dbReference type="Proteomes" id="UP000183114"/>
    </source>
</evidence>
<protein>
    <submittedName>
        <fullName evidence="1">Uncharacterized protein</fullName>
    </submittedName>
</protein>
<organism evidence="1 2">
    <name type="scientific">Pseudomonas frederiksbergensis</name>
    <dbReference type="NCBI Taxonomy" id="104087"/>
    <lineage>
        <taxon>Bacteria</taxon>
        <taxon>Pseudomonadati</taxon>
        <taxon>Pseudomonadota</taxon>
        <taxon>Gammaproteobacteria</taxon>
        <taxon>Pseudomonadales</taxon>
        <taxon>Pseudomonadaceae</taxon>
        <taxon>Pseudomonas</taxon>
    </lineage>
</organism>
<gene>
    <name evidence="1" type="ORF">SAMN04490185_3170</name>
</gene>